<evidence type="ECO:0000256" key="3">
    <source>
        <dbReference type="ARBA" id="ARBA00022692"/>
    </source>
</evidence>
<evidence type="ECO:0000256" key="4">
    <source>
        <dbReference type="ARBA" id="ARBA00022989"/>
    </source>
</evidence>
<dbReference type="PANTHER" id="PTHR42643:SF24">
    <property type="entry name" value="IONOTROPIC RECEPTOR 60A"/>
    <property type="match status" value="1"/>
</dbReference>
<organism evidence="9 10">
    <name type="scientific">Orchesella dallaii</name>
    <dbReference type="NCBI Taxonomy" id="48710"/>
    <lineage>
        <taxon>Eukaryota</taxon>
        <taxon>Metazoa</taxon>
        <taxon>Ecdysozoa</taxon>
        <taxon>Arthropoda</taxon>
        <taxon>Hexapoda</taxon>
        <taxon>Collembola</taxon>
        <taxon>Entomobryomorpha</taxon>
        <taxon>Entomobryoidea</taxon>
        <taxon>Orchesellidae</taxon>
        <taxon>Orchesellinae</taxon>
        <taxon>Orchesella</taxon>
    </lineage>
</organism>
<evidence type="ECO:0000256" key="7">
    <source>
        <dbReference type="ARBA" id="ARBA00023180"/>
    </source>
</evidence>
<feature type="transmembrane region" description="Helical" evidence="8">
    <location>
        <begin position="242"/>
        <end position="259"/>
    </location>
</feature>
<evidence type="ECO:0000256" key="5">
    <source>
        <dbReference type="ARBA" id="ARBA00023136"/>
    </source>
</evidence>
<dbReference type="EMBL" id="CAXLJM020000053">
    <property type="protein sequence ID" value="CAL8116645.1"/>
    <property type="molecule type" value="Genomic_DNA"/>
</dbReference>
<evidence type="ECO:0000256" key="8">
    <source>
        <dbReference type="SAM" id="Phobius"/>
    </source>
</evidence>
<keyword evidence="10" id="KW-1185">Reference proteome</keyword>
<evidence type="ECO:0000256" key="2">
    <source>
        <dbReference type="ARBA" id="ARBA00022475"/>
    </source>
</evidence>
<feature type="transmembrane region" description="Helical" evidence="8">
    <location>
        <begin position="803"/>
        <end position="820"/>
    </location>
</feature>
<sequence length="1191" mass="138034">MQDNFYPMVPSIFLIQNVVTNQLSMLCIISKSIKTLSEIGTMHDIDNLWLASNLDFGGLFKPRDIIIRGVFSYVGEIKTRPCSNLSKFRHKDNNVVGNRIYCVMSILLQKFNMSKYGYDSVHGSLEKFSTRLMAPMYIGGDINYQLYNKSHTQETGSQRWYVPGAVDDSEGLEYMIMLTRSKYFNFEALIQPLTFVSWLLAVISSGVIIMILKIQNTSGAGLWIFAQILGQDSHLGRGSRKGVTISMVILFWLAFTFLLRNEYTSNLTSYLMTGPNVSIPRNLEDVYEHNIPVLNVFRKELVSEYFMNSLLIPNPSGKAIFSSYPDFIETLTGAKFELSLNDVEIRQFGKQIFRTSINSVDIEYILRLFEKRELFNLGNVLKQKAQWPLWDPSYPRLAGFVSTRDNLEITAMSLKYLTQGNRNFYKGFGRVVNKTLGTQNIWYFSRKFYAPYMARYIMLLFESGIYEWWAKHDKLLRKSIRYKMFTKSLELFKARFGIGQKGSDEIGGGKEKDSNLLRRFLTLSKPRTVYLNFDFFTQISEYVCTSHINSYPLSINVSISKNTRRFVRVGGGYDILLTWSRNTKLVELVNNLNFKYVIIFTTQKFRTRDDIYLTAPSIFLIQNIVKGKLEMLCIISQSTKSLPEFGTLQDIEKLWHTTNLDFKGDSKRADIMARGIFMHEIPIQYKPCSNPTKIGHKYISTPGNRIYCVMSIFCHKFNMSCYGYGSRSGSQQRFMTYLIPPMRIEGTINYQLYNKSQSQQKTQKLFWLYVPGAVDDSEGLEYMIMMTRTKYFNFEALIQPLNFVSWILAIISGGIVIIILKIQKTSGVGLWTYAQIVGQDSGMRKPSKRNPVTIGLVIIFWLTFTFLLQNEYTSNLTSYIMAGRNLSIPQSLYEVYEKNVPMLNIFRKEGVPEYFKNNLLFPYPSGEKQFPSYHDFVEMISGAEYELTLSDYELLLPRNRVFRTYIIKLDIDVILRLFEKQKLYNLESILARRPKWPFQDPPFPQMVGFVNTKDNLEIIATVIKHLTKSNRNFYRGVGRVVKRTLATQNIWYFSRKFYVPYMARYIMLLYESGIYEWWAKDDKFLRTSNRYTVFTDSLQAIRSEVSTRRVDGRKNVVDSLVEKMAKSSTFYNQYMFGNSEASFSHPNGEVSDNTWEPISSQAFVIVGSISFGILILALVVLMIEIVVFKKQ</sequence>
<evidence type="ECO:0000256" key="6">
    <source>
        <dbReference type="ARBA" id="ARBA00023170"/>
    </source>
</evidence>
<evidence type="ECO:0000313" key="10">
    <source>
        <dbReference type="Proteomes" id="UP001642540"/>
    </source>
</evidence>
<keyword evidence="3 8" id="KW-0812">Transmembrane</keyword>
<gene>
    <name evidence="9" type="ORF">ODALV1_LOCUS17362</name>
</gene>
<evidence type="ECO:0000313" key="9">
    <source>
        <dbReference type="EMBL" id="CAL8116645.1"/>
    </source>
</evidence>
<protein>
    <submittedName>
        <fullName evidence="9">Uncharacterized protein</fullName>
    </submittedName>
</protein>
<dbReference type="InterPro" id="IPR052192">
    <property type="entry name" value="Insect_Ionotropic_Sensory_Rcpt"/>
</dbReference>
<keyword evidence="7" id="KW-0325">Glycoprotein</keyword>
<dbReference type="Proteomes" id="UP001642540">
    <property type="component" value="Unassembled WGS sequence"/>
</dbReference>
<keyword evidence="6" id="KW-0675">Receptor</keyword>
<keyword evidence="4 8" id="KW-1133">Transmembrane helix</keyword>
<comment type="subcellular location">
    <subcellularLocation>
        <location evidence="1">Cell membrane</location>
        <topology evidence="1">Multi-pass membrane protein</topology>
    </subcellularLocation>
</comment>
<feature type="transmembrane region" description="Helical" evidence="8">
    <location>
        <begin position="1162"/>
        <end position="1188"/>
    </location>
</feature>
<keyword evidence="2" id="KW-1003">Cell membrane</keyword>
<accession>A0ABP1R3B7</accession>
<dbReference type="PANTHER" id="PTHR42643">
    <property type="entry name" value="IONOTROPIC RECEPTOR 20A-RELATED"/>
    <property type="match status" value="1"/>
</dbReference>
<comment type="caution">
    <text evidence="9">The sequence shown here is derived from an EMBL/GenBank/DDBJ whole genome shotgun (WGS) entry which is preliminary data.</text>
</comment>
<feature type="transmembrane region" description="Helical" evidence="8">
    <location>
        <begin position="189"/>
        <end position="212"/>
    </location>
</feature>
<name>A0ABP1R3B7_9HEXA</name>
<keyword evidence="5 8" id="KW-0472">Membrane</keyword>
<reference evidence="9 10" key="1">
    <citation type="submission" date="2024-08" db="EMBL/GenBank/DDBJ databases">
        <authorList>
            <person name="Cucini C."/>
            <person name="Frati F."/>
        </authorList>
    </citation>
    <scope>NUCLEOTIDE SEQUENCE [LARGE SCALE GENOMIC DNA]</scope>
</reference>
<feature type="transmembrane region" description="Helical" evidence="8">
    <location>
        <begin position="851"/>
        <end position="868"/>
    </location>
</feature>
<evidence type="ECO:0000256" key="1">
    <source>
        <dbReference type="ARBA" id="ARBA00004651"/>
    </source>
</evidence>
<proteinExistence type="predicted"/>